<keyword evidence="1" id="KW-1133">Transmembrane helix</keyword>
<accession>A0A8T2RVL6</accession>
<protein>
    <submittedName>
        <fullName evidence="2">Uncharacterized protein</fullName>
    </submittedName>
</protein>
<gene>
    <name evidence="2" type="ORF">KP509_24G029200</name>
</gene>
<comment type="caution">
    <text evidence="2">The sequence shown here is derived from an EMBL/GenBank/DDBJ whole genome shotgun (WGS) entry which is preliminary data.</text>
</comment>
<keyword evidence="3" id="KW-1185">Reference proteome</keyword>
<evidence type="ECO:0000313" key="3">
    <source>
        <dbReference type="Proteomes" id="UP000825935"/>
    </source>
</evidence>
<reference evidence="2" key="1">
    <citation type="submission" date="2021-08" db="EMBL/GenBank/DDBJ databases">
        <title>WGS assembly of Ceratopteris richardii.</title>
        <authorList>
            <person name="Marchant D.B."/>
            <person name="Chen G."/>
            <person name="Jenkins J."/>
            <person name="Shu S."/>
            <person name="Leebens-Mack J."/>
            <person name="Grimwood J."/>
            <person name="Schmutz J."/>
            <person name="Soltis P."/>
            <person name="Soltis D."/>
            <person name="Chen Z.-H."/>
        </authorList>
    </citation>
    <scope>NUCLEOTIDE SEQUENCE</scope>
    <source>
        <strain evidence="2">Whitten #5841</strain>
        <tissue evidence="2">Leaf</tissue>
    </source>
</reference>
<keyword evidence="1" id="KW-0812">Transmembrane</keyword>
<feature type="transmembrane region" description="Helical" evidence="1">
    <location>
        <begin position="52"/>
        <end position="69"/>
    </location>
</feature>
<evidence type="ECO:0000256" key="1">
    <source>
        <dbReference type="SAM" id="Phobius"/>
    </source>
</evidence>
<dbReference type="Proteomes" id="UP000825935">
    <property type="component" value="Chromosome 24"/>
</dbReference>
<keyword evidence="1" id="KW-0472">Membrane</keyword>
<sequence>METGICRKPTNFFLLSVGLSSFFLVLATHLLAGEVDTSLVNLPFLRRVWWWWWWWCRYYNPLNLSWRYYSMFAYRFTARSWGIQQLALINHEEHPFRPPLPYVLGETVHPLHVGRLEMAGLLSSQSVLLIRVLSPSSTPYLPRAFPTSQIQPPLSPWSACLGSWPANG</sequence>
<dbReference type="AlphaFoldDB" id="A0A8T2RVL6"/>
<evidence type="ECO:0000313" key="2">
    <source>
        <dbReference type="EMBL" id="KAH7299784.1"/>
    </source>
</evidence>
<dbReference type="EMBL" id="CM035429">
    <property type="protein sequence ID" value="KAH7299784.1"/>
    <property type="molecule type" value="Genomic_DNA"/>
</dbReference>
<name>A0A8T2RVL6_CERRI</name>
<feature type="transmembrane region" description="Helical" evidence="1">
    <location>
        <begin position="12"/>
        <end position="32"/>
    </location>
</feature>
<proteinExistence type="predicted"/>
<organism evidence="2 3">
    <name type="scientific">Ceratopteris richardii</name>
    <name type="common">Triangle waterfern</name>
    <dbReference type="NCBI Taxonomy" id="49495"/>
    <lineage>
        <taxon>Eukaryota</taxon>
        <taxon>Viridiplantae</taxon>
        <taxon>Streptophyta</taxon>
        <taxon>Embryophyta</taxon>
        <taxon>Tracheophyta</taxon>
        <taxon>Polypodiopsida</taxon>
        <taxon>Polypodiidae</taxon>
        <taxon>Polypodiales</taxon>
        <taxon>Pteridineae</taxon>
        <taxon>Pteridaceae</taxon>
        <taxon>Parkerioideae</taxon>
        <taxon>Ceratopteris</taxon>
    </lineage>
</organism>